<evidence type="ECO:0000256" key="6">
    <source>
        <dbReference type="ARBA" id="ARBA00022737"/>
    </source>
</evidence>
<dbReference type="GO" id="GO:0003756">
    <property type="term" value="F:protein disulfide isomerase activity"/>
    <property type="evidence" value="ECO:0007669"/>
    <property type="project" value="UniProtKB-EC"/>
</dbReference>
<evidence type="ECO:0000256" key="7">
    <source>
        <dbReference type="ARBA" id="ARBA00022824"/>
    </source>
</evidence>
<protein>
    <recommendedName>
        <fullName evidence="4">protein disulfide-isomerase</fullName>
        <ecNumber evidence="4">5.3.4.1</ecNumber>
    </recommendedName>
</protein>
<keyword evidence="11" id="KW-0676">Redox-active center</keyword>
<dbReference type="FunFam" id="3.40.30.10:FF:000201">
    <property type="entry name" value="Protein disulfide isomerase-like 1-5"/>
    <property type="match status" value="1"/>
</dbReference>
<keyword evidence="7" id="KW-0256">Endoplasmic reticulum</keyword>
<evidence type="ECO:0000256" key="8">
    <source>
        <dbReference type="ARBA" id="ARBA00023157"/>
    </source>
</evidence>
<feature type="domain" description="Thioredoxin" evidence="14">
    <location>
        <begin position="396"/>
        <end position="523"/>
    </location>
</feature>
<evidence type="ECO:0000256" key="11">
    <source>
        <dbReference type="ARBA" id="ARBA00023284"/>
    </source>
</evidence>
<comment type="catalytic activity">
    <reaction evidence="1">
        <text>Catalyzes the rearrangement of -S-S- bonds in proteins.</text>
        <dbReference type="EC" id="5.3.4.1"/>
    </reaction>
</comment>
<evidence type="ECO:0000259" key="14">
    <source>
        <dbReference type="PROSITE" id="PS51352"/>
    </source>
</evidence>
<evidence type="ECO:0000256" key="9">
    <source>
        <dbReference type="ARBA" id="ARBA00023180"/>
    </source>
</evidence>
<sequence>MTNPNSKTLALFLLLLFSQSLFLVSASSRIPDLDDDDDLAELLAIDEAEENGGERGAAGAGAGQGRPSEADLLSRAQRIVRELGSDNARRVVEENELVLLLGYAPWCPRSAELMPRFAEAAVELGEMGSSVLVAKLDAERYAKAASALGIKGFPTILLFVNGTKLIYSGGFTKDEIIIWTRKKTGSPVIRLSSKDSAEEFLQKHHIFAIGLFENYEGPEYEEFVKAATTNNEIQFAETNDRSTAAVLFPDVYGKSFLGLVKREPEMFENFEGTFKEEEILHFVEYNKFPLVTVLTDLNSAKVYSSPIKLQVYIFAEADDFKNLQSLLQEVARKYKTKIMFVYVDFTEENHAKPFLTLFGLEPEKTIVTAFDNRIGSKHLMESDLTQSKLEELCSGLLHGTLTPYFKSEPLPSEMGGVEKVVGKTFDASVLDSPDNVLLEVYTPWCIDCEATSKQVEKLAKHFKGVDNLKIARIDASLNEHPKLQVTNYPTLLFYPAGDKSKPIKLSKKSSLKDMVGFVKEHVRSKDAEVVSDVEQEQKDEL</sequence>
<evidence type="ECO:0000256" key="5">
    <source>
        <dbReference type="ARBA" id="ARBA00022729"/>
    </source>
</evidence>
<dbReference type="EC" id="5.3.4.1" evidence="4"/>
<dbReference type="Proteomes" id="UP000515123">
    <property type="component" value="Linkage group 10"/>
</dbReference>
<dbReference type="CDD" id="cd02961">
    <property type="entry name" value="PDI_a_family"/>
    <property type="match status" value="1"/>
</dbReference>
<dbReference type="FunFam" id="3.40.30.10:FF:000042">
    <property type="entry name" value="protein disulfide-isomerase A2"/>
    <property type="match status" value="1"/>
</dbReference>
<evidence type="ECO:0000256" key="2">
    <source>
        <dbReference type="ARBA" id="ARBA00004319"/>
    </source>
</evidence>
<keyword evidence="5 13" id="KW-0732">Signal</keyword>
<comment type="similarity">
    <text evidence="3">Belongs to the protein disulfide isomerase family.</text>
</comment>
<dbReference type="SUPFAM" id="SSF52833">
    <property type="entry name" value="Thioredoxin-like"/>
    <property type="match status" value="4"/>
</dbReference>
<comment type="subcellular location">
    <subcellularLocation>
        <location evidence="2">Endoplasmic reticulum lumen</location>
    </subcellularLocation>
</comment>
<dbReference type="FunFam" id="3.40.30.10:FF:000204">
    <property type="entry name" value="Protein disulfide isomerase-like 1-6"/>
    <property type="match status" value="1"/>
</dbReference>
<dbReference type="RefSeq" id="XP_020097811.1">
    <property type="nucleotide sequence ID" value="XM_020242222.1"/>
</dbReference>
<dbReference type="PANTHER" id="PTHR18929">
    <property type="entry name" value="PROTEIN DISULFIDE ISOMERASE"/>
    <property type="match status" value="1"/>
</dbReference>
<feature type="chain" id="PRO_5028028574" description="protein disulfide-isomerase" evidence="13">
    <location>
        <begin position="27"/>
        <end position="541"/>
    </location>
</feature>
<dbReference type="PROSITE" id="PS51352">
    <property type="entry name" value="THIOREDOXIN_2"/>
    <property type="match status" value="2"/>
</dbReference>
<dbReference type="GO" id="GO:0006457">
    <property type="term" value="P:protein folding"/>
    <property type="evidence" value="ECO:0007669"/>
    <property type="project" value="TreeGrafter"/>
</dbReference>
<evidence type="ECO:0000256" key="3">
    <source>
        <dbReference type="ARBA" id="ARBA00006347"/>
    </source>
</evidence>
<dbReference type="GO" id="GO:0034976">
    <property type="term" value="P:response to endoplasmic reticulum stress"/>
    <property type="evidence" value="ECO:0007669"/>
    <property type="project" value="TreeGrafter"/>
</dbReference>
<dbReference type="CDD" id="cd02981">
    <property type="entry name" value="PDI_b_family"/>
    <property type="match status" value="1"/>
</dbReference>
<reference evidence="15" key="1">
    <citation type="journal article" date="2015" name="Nat. Genet.">
        <title>The pineapple genome and the evolution of CAM photosynthesis.</title>
        <authorList>
            <person name="Ming R."/>
            <person name="VanBuren R."/>
            <person name="Wai C.M."/>
            <person name="Tang H."/>
            <person name="Schatz M.C."/>
            <person name="Bowers J.E."/>
            <person name="Lyons E."/>
            <person name="Wang M.L."/>
            <person name="Chen J."/>
            <person name="Biggers E."/>
            <person name="Zhang J."/>
            <person name="Huang L."/>
            <person name="Zhang L."/>
            <person name="Miao W."/>
            <person name="Zhang J."/>
            <person name="Ye Z."/>
            <person name="Miao C."/>
            <person name="Lin Z."/>
            <person name="Wang H."/>
            <person name="Zhou H."/>
            <person name="Yim W.C."/>
            <person name="Priest H.D."/>
            <person name="Zheng C."/>
            <person name="Woodhouse M."/>
            <person name="Edger P.P."/>
            <person name="Guyot R."/>
            <person name="Guo H.B."/>
            <person name="Guo H."/>
            <person name="Zheng G."/>
            <person name="Singh R."/>
            <person name="Sharma A."/>
            <person name="Min X."/>
            <person name="Zheng Y."/>
            <person name="Lee H."/>
            <person name="Gurtowski J."/>
            <person name="Sedlazeck F.J."/>
            <person name="Harkess A."/>
            <person name="McKain M.R."/>
            <person name="Liao Z."/>
            <person name="Fang J."/>
            <person name="Liu J."/>
            <person name="Zhang X."/>
            <person name="Zhang Q."/>
            <person name="Hu W."/>
            <person name="Qin Y."/>
            <person name="Wang K."/>
            <person name="Chen L.Y."/>
            <person name="Shirley N."/>
            <person name="Lin Y.R."/>
            <person name="Liu L.Y."/>
            <person name="Hernandez A.G."/>
            <person name="Wright C.L."/>
            <person name="Bulone V."/>
            <person name="Tuskan G.A."/>
            <person name="Heath K."/>
            <person name="Zee F."/>
            <person name="Moore P.H."/>
            <person name="Sunkar R."/>
            <person name="Leebens-Mack J.H."/>
            <person name="Mockler T."/>
            <person name="Bennetzen J.L."/>
            <person name="Freeling M."/>
            <person name="Sankoff D."/>
            <person name="Paterson A.H."/>
            <person name="Zhu X."/>
            <person name="Yang X."/>
            <person name="Smith J.A."/>
            <person name="Cushman J.C."/>
            <person name="Paull R.E."/>
            <person name="Yu Q."/>
        </authorList>
    </citation>
    <scope>NUCLEOTIDE SEQUENCE [LARGE SCALE GENOMIC DNA]</scope>
    <source>
        <strain evidence="15">cv. F153</strain>
    </source>
</reference>
<dbReference type="Pfam" id="PF00085">
    <property type="entry name" value="Thioredoxin"/>
    <property type="match status" value="2"/>
</dbReference>
<evidence type="ECO:0000256" key="10">
    <source>
        <dbReference type="ARBA" id="ARBA00023235"/>
    </source>
</evidence>
<dbReference type="GeneID" id="109716677"/>
<dbReference type="InterPro" id="IPR013766">
    <property type="entry name" value="Thioredoxin_domain"/>
</dbReference>
<dbReference type="GO" id="GO:0005788">
    <property type="term" value="C:endoplasmic reticulum lumen"/>
    <property type="evidence" value="ECO:0007669"/>
    <property type="project" value="UniProtKB-SubCell"/>
</dbReference>
<feature type="domain" description="Thioredoxin" evidence="14">
    <location>
        <begin position="24"/>
        <end position="185"/>
    </location>
</feature>
<comment type="function">
    <text evidence="12">Acts as a protein-folding catalyst that interacts with nascent polypeptides to catalyze the formation, isomerization, and reduction or oxidation of disulfide bonds. May play a role in storage protein biogenesis.</text>
</comment>
<dbReference type="CDD" id="cd02995">
    <property type="entry name" value="PDI_a_PDI_a'_C"/>
    <property type="match status" value="1"/>
</dbReference>
<dbReference type="PANTHER" id="PTHR18929:SF189">
    <property type="entry name" value="PROTEIN DISULFIDE ISOMERASE-LIKE 1-5-RELATED"/>
    <property type="match status" value="1"/>
</dbReference>
<proteinExistence type="inferred from homology"/>
<evidence type="ECO:0000313" key="15">
    <source>
        <dbReference type="Proteomes" id="UP000515123"/>
    </source>
</evidence>
<keyword evidence="15" id="KW-1185">Reference proteome</keyword>
<gene>
    <name evidence="16" type="primary">LOC109716677</name>
</gene>
<accession>A0A6P5FNC5</accession>
<evidence type="ECO:0000256" key="13">
    <source>
        <dbReference type="SAM" id="SignalP"/>
    </source>
</evidence>
<evidence type="ECO:0000256" key="12">
    <source>
        <dbReference type="ARBA" id="ARBA00060135"/>
    </source>
</evidence>
<evidence type="ECO:0000256" key="1">
    <source>
        <dbReference type="ARBA" id="ARBA00001182"/>
    </source>
</evidence>
<organism evidence="15 16">
    <name type="scientific">Ananas comosus</name>
    <name type="common">Pineapple</name>
    <name type="synonym">Ananas ananas</name>
    <dbReference type="NCBI Taxonomy" id="4615"/>
    <lineage>
        <taxon>Eukaryota</taxon>
        <taxon>Viridiplantae</taxon>
        <taxon>Streptophyta</taxon>
        <taxon>Embryophyta</taxon>
        <taxon>Tracheophyta</taxon>
        <taxon>Spermatophyta</taxon>
        <taxon>Magnoliopsida</taxon>
        <taxon>Liliopsida</taxon>
        <taxon>Poales</taxon>
        <taxon>Bromeliaceae</taxon>
        <taxon>Bromelioideae</taxon>
        <taxon>Ananas</taxon>
    </lineage>
</organism>
<dbReference type="InterPro" id="IPR036249">
    <property type="entry name" value="Thioredoxin-like_sf"/>
</dbReference>
<dbReference type="Gene3D" id="3.40.30.10">
    <property type="entry name" value="Glutaredoxin"/>
    <property type="match status" value="4"/>
</dbReference>
<dbReference type="OrthoDB" id="427280at2759"/>
<keyword evidence="10" id="KW-0413">Isomerase</keyword>
<keyword evidence="8" id="KW-1015">Disulfide bond</keyword>
<dbReference type="FunFam" id="3.40.30.10:FF:000134">
    <property type="entry name" value="Protein disulfide-isomerase"/>
    <property type="match status" value="1"/>
</dbReference>
<keyword evidence="6" id="KW-0677">Repeat</keyword>
<dbReference type="AlphaFoldDB" id="A0A6P5FNC5"/>
<reference evidence="16" key="2">
    <citation type="submission" date="2025-08" db="UniProtKB">
        <authorList>
            <consortium name="RefSeq"/>
        </authorList>
    </citation>
    <scope>IDENTIFICATION</scope>
    <source>
        <tissue evidence="16">Leaf</tissue>
    </source>
</reference>
<feature type="signal peptide" evidence="13">
    <location>
        <begin position="1"/>
        <end position="26"/>
    </location>
</feature>
<evidence type="ECO:0000256" key="4">
    <source>
        <dbReference type="ARBA" id="ARBA00012723"/>
    </source>
</evidence>
<dbReference type="Pfam" id="PF13848">
    <property type="entry name" value="Thioredoxin_6"/>
    <property type="match status" value="1"/>
</dbReference>
<dbReference type="CDD" id="cd02982">
    <property type="entry name" value="PDI_b'_family"/>
    <property type="match status" value="1"/>
</dbReference>
<name>A0A6P5FNC5_ANACO</name>
<keyword evidence="9" id="KW-0325">Glycoprotein</keyword>
<evidence type="ECO:0000313" key="16">
    <source>
        <dbReference type="RefSeq" id="XP_020097811.1"/>
    </source>
</evidence>